<dbReference type="AlphaFoldDB" id="A0A1Y2IJN0"/>
<evidence type="ECO:0000256" key="3">
    <source>
        <dbReference type="ARBA" id="ARBA00022927"/>
    </source>
</evidence>
<evidence type="ECO:0000313" key="9">
    <source>
        <dbReference type="Proteomes" id="UP000193067"/>
    </source>
</evidence>
<dbReference type="InterPro" id="IPR029006">
    <property type="entry name" value="ADF-H/Gelsolin-like_dom_sf"/>
</dbReference>
<evidence type="ECO:0000259" key="7">
    <source>
        <dbReference type="Pfam" id="PF08033"/>
    </source>
</evidence>
<keyword evidence="9" id="KW-1185">Reference proteome</keyword>
<dbReference type="InterPro" id="IPR036180">
    <property type="entry name" value="Gelsolin-like_dom_sf"/>
</dbReference>
<organism evidence="8 9">
    <name type="scientific">Trametes coccinea (strain BRFM310)</name>
    <name type="common">Pycnoporus coccineus</name>
    <dbReference type="NCBI Taxonomy" id="1353009"/>
    <lineage>
        <taxon>Eukaryota</taxon>
        <taxon>Fungi</taxon>
        <taxon>Dikarya</taxon>
        <taxon>Basidiomycota</taxon>
        <taxon>Agaricomycotina</taxon>
        <taxon>Agaricomycetes</taxon>
        <taxon>Polyporales</taxon>
        <taxon>Polyporaceae</taxon>
        <taxon>Trametes</taxon>
    </lineage>
</organism>
<dbReference type="InterPro" id="IPR006900">
    <property type="entry name" value="Sec23/24_helical_dom"/>
</dbReference>
<dbReference type="STRING" id="1353009.A0A1Y2IJN0"/>
<dbReference type="GO" id="GO:0090110">
    <property type="term" value="P:COPII-coated vesicle cargo loading"/>
    <property type="evidence" value="ECO:0007669"/>
    <property type="project" value="TreeGrafter"/>
</dbReference>
<dbReference type="GO" id="GO:0000149">
    <property type="term" value="F:SNARE binding"/>
    <property type="evidence" value="ECO:0007669"/>
    <property type="project" value="TreeGrafter"/>
</dbReference>
<feature type="domain" description="Sec23/Sec24 trunk" evidence="5">
    <location>
        <begin position="226"/>
        <end position="469"/>
    </location>
</feature>
<dbReference type="SUPFAM" id="SSF82754">
    <property type="entry name" value="C-terminal, gelsolin-like domain of Sec23/24"/>
    <property type="match status" value="1"/>
</dbReference>
<feature type="domain" description="Sec23/Sec24 beta-sandwich" evidence="7">
    <location>
        <begin position="475"/>
        <end position="559"/>
    </location>
</feature>
<feature type="domain" description="Sec23/Sec24 helical" evidence="6">
    <location>
        <begin position="570"/>
        <end position="670"/>
    </location>
</feature>
<accession>A0A1Y2IJN0</accession>
<dbReference type="Gene3D" id="3.40.50.410">
    <property type="entry name" value="von Willebrand factor, type A domain"/>
    <property type="match status" value="1"/>
</dbReference>
<dbReference type="Pfam" id="PF04810">
    <property type="entry name" value="zf-Sec23_Sec24"/>
    <property type="match status" value="1"/>
</dbReference>
<evidence type="ECO:0000259" key="6">
    <source>
        <dbReference type="Pfam" id="PF04815"/>
    </source>
</evidence>
<dbReference type="SUPFAM" id="SSF53300">
    <property type="entry name" value="vWA-like"/>
    <property type="match status" value="1"/>
</dbReference>
<sequence length="845" mass="93988">MSYALSTRAHIPQPPHSAGMPYKGLRAAIDPNQIPSPIDTIEADREQWEDQQYMTLPGKHPPLSTTDFVAIDQGNTSPRYVRMSTWNVPSTSRLASDCEIPIAAVIQPFADQDPREEPIPLVETGSFGPPRCARCRAYVNPWCQWVASGSRWKCNLCGNETEVAPEYYCNLDANLLRLDYLQRPELSKGTVDFAVPEEYWAPNPPPHIRPLYYSVVPPSTTGLRKPQPMDYVFVFDVSQEAVRSGFLKVACATLLEALFGDDESIPPCFPPPSRIAVLAFDRTLQFYNLSSEVVGQPPMLVVPDIEDVFLPSTAGLFVNPAESKDAIVDLLTTLPIRHEHTLETEAALGSALAASLAALAGRGGQVVTFAATLPTIGVGALQPLVDESTLYGTEKERTLFMPREETWRDIGEQCAAEGVGVSMFLGMSRPIDVGSIGVVPTMTGGDIFFHPKFDAFRDAIVLSSQLKRLISRTTAYSCSMRIRTSNGLRVANQYGNFYESPAADLEFGTMDADKAICVSFEHTRMLDDRQYAFIQAAMLYTTVSGERRVRVFNVALRVVTLAGNVFQYADMDATVSYLVRDAISKMSSQKISQIHDMLTEKCALVLYAYRKFCAASAAPTQLILPEAFRTLPLYILCMMKTKPLKGRNVTADVRNYYAHKIMAMGARNIMYHLYPRMLAVHDLNDVIALPDENGKIDMPSLMRDSHLFMESHGVYIIDNEDLVVMWIGGATSPQVLKDLLDVDDIMQIDPHILYLPHLPTRLSTQVRNVLAQRFAQRGYIPRFMLARQNLDAAEIEFSDMLVEDQNNAAMSYLDYLCLVHKQIHTALTTGASLSSGHGGFRSMPW</sequence>
<dbReference type="Pfam" id="PF04815">
    <property type="entry name" value="Sec23_helical"/>
    <property type="match status" value="1"/>
</dbReference>
<dbReference type="SUPFAM" id="SSF82919">
    <property type="entry name" value="Zn-finger domain of Sec23/24"/>
    <property type="match status" value="1"/>
</dbReference>
<keyword evidence="3" id="KW-0653">Protein transport</keyword>
<comment type="similarity">
    <text evidence="1">Belongs to the SEC23/SEC24 family. SEC24 subfamily.</text>
</comment>
<dbReference type="GO" id="GO:0070971">
    <property type="term" value="C:endoplasmic reticulum exit site"/>
    <property type="evidence" value="ECO:0007669"/>
    <property type="project" value="TreeGrafter"/>
</dbReference>
<dbReference type="GO" id="GO:0006886">
    <property type="term" value="P:intracellular protein transport"/>
    <property type="evidence" value="ECO:0007669"/>
    <property type="project" value="InterPro"/>
</dbReference>
<dbReference type="InterPro" id="IPR050550">
    <property type="entry name" value="SEC23_SEC24_subfamily"/>
</dbReference>
<dbReference type="PANTHER" id="PTHR13803:SF4">
    <property type="entry name" value="SECRETORY 24CD, ISOFORM C"/>
    <property type="match status" value="1"/>
</dbReference>
<dbReference type="GO" id="GO:0008270">
    <property type="term" value="F:zinc ion binding"/>
    <property type="evidence" value="ECO:0007669"/>
    <property type="project" value="InterPro"/>
</dbReference>
<dbReference type="InterPro" id="IPR006895">
    <property type="entry name" value="Znf_Sec23_Sec24"/>
</dbReference>
<dbReference type="Proteomes" id="UP000193067">
    <property type="component" value="Unassembled WGS sequence"/>
</dbReference>
<dbReference type="Gene3D" id="3.40.20.10">
    <property type="entry name" value="Severin"/>
    <property type="match status" value="1"/>
</dbReference>
<keyword evidence="2" id="KW-0813">Transport</keyword>
<evidence type="ECO:0000259" key="5">
    <source>
        <dbReference type="Pfam" id="PF04811"/>
    </source>
</evidence>
<evidence type="ECO:0000259" key="4">
    <source>
        <dbReference type="Pfam" id="PF04810"/>
    </source>
</evidence>
<evidence type="ECO:0000256" key="1">
    <source>
        <dbReference type="ARBA" id="ARBA00008334"/>
    </source>
</evidence>
<dbReference type="Pfam" id="PF08033">
    <property type="entry name" value="Sec23_BS"/>
    <property type="match status" value="1"/>
</dbReference>
<dbReference type="InterPro" id="IPR036175">
    <property type="entry name" value="Sec23/24_helical_dom_sf"/>
</dbReference>
<feature type="domain" description="Zinc finger Sec23/Sec24-type" evidence="4">
    <location>
        <begin position="129"/>
        <end position="167"/>
    </location>
</feature>
<dbReference type="Gene3D" id="1.20.120.730">
    <property type="entry name" value="Sec23/Sec24 helical domain"/>
    <property type="match status" value="1"/>
</dbReference>
<evidence type="ECO:0000313" key="8">
    <source>
        <dbReference type="EMBL" id="OSD01370.1"/>
    </source>
</evidence>
<dbReference type="GO" id="GO:0030127">
    <property type="term" value="C:COPII vesicle coat"/>
    <property type="evidence" value="ECO:0007669"/>
    <property type="project" value="InterPro"/>
</dbReference>
<dbReference type="PANTHER" id="PTHR13803">
    <property type="entry name" value="SEC24-RELATED PROTEIN"/>
    <property type="match status" value="1"/>
</dbReference>
<reference evidence="8 9" key="1">
    <citation type="journal article" date="2015" name="Biotechnol. Biofuels">
        <title>Enhanced degradation of softwood versus hardwood by the white-rot fungus Pycnoporus coccineus.</title>
        <authorList>
            <person name="Couturier M."/>
            <person name="Navarro D."/>
            <person name="Chevret D."/>
            <person name="Henrissat B."/>
            <person name="Piumi F."/>
            <person name="Ruiz-Duenas F.J."/>
            <person name="Martinez A.T."/>
            <person name="Grigoriev I.V."/>
            <person name="Riley R."/>
            <person name="Lipzen A."/>
            <person name="Berrin J.G."/>
            <person name="Master E.R."/>
            <person name="Rosso M.N."/>
        </authorList>
    </citation>
    <scope>NUCLEOTIDE SEQUENCE [LARGE SCALE GENOMIC DNA]</scope>
    <source>
        <strain evidence="8 9">BRFM310</strain>
    </source>
</reference>
<evidence type="ECO:0000256" key="2">
    <source>
        <dbReference type="ARBA" id="ARBA00022448"/>
    </source>
</evidence>
<dbReference type="EMBL" id="KZ084111">
    <property type="protein sequence ID" value="OSD01370.1"/>
    <property type="molecule type" value="Genomic_DNA"/>
</dbReference>
<dbReference type="SUPFAM" id="SSF81811">
    <property type="entry name" value="Helical domain of Sec23/24"/>
    <property type="match status" value="1"/>
</dbReference>
<name>A0A1Y2IJN0_TRAC3</name>
<dbReference type="SUPFAM" id="SSF81995">
    <property type="entry name" value="beta-sandwich domain of Sec23/24"/>
    <property type="match status" value="1"/>
</dbReference>
<protein>
    <submittedName>
        <fullName evidence="8">Sec24-like protein</fullName>
    </submittedName>
</protein>
<gene>
    <name evidence="8" type="ORF">PYCCODRAFT_1436293</name>
</gene>
<dbReference type="Gene3D" id="2.30.30.380">
    <property type="entry name" value="Zn-finger domain of Sec23/24"/>
    <property type="match status" value="1"/>
</dbReference>
<dbReference type="OrthoDB" id="49016at2759"/>
<dbReference type="Gene3D" id="2.60.40.1670">
    <property type="entry name" value="beta-sandwich domain of Sec23/24"/>
    <property type="match status" value="1"/>
</dbReference>
<dbReference type="InterPro" id="IPR036465">
    <property type="entry name" value="vWFA_dom_sf"/>
</dbReference>
<dbReference type="InterPro" id="IPR036174">
    <property type="entry name" value="Znf_Sec23_Sec24_sf"/>
</dbReference>
<proteinExistence type="inferred from homology"/>
<dbReference type="Pfam" id="PF04811">
    <property type="entry name" value="Sec23_trunk"/>
    <property type="match status" value="1"/>
</dbReference>
<dbReference type="InterPro" id="IPR006896">
    <property type="entry name" value="Sec23/24_trunk_dom"/>
</dbReference>
<dbReference type="InterPro" id="IPR012990">
    <property type="entry name" value="Beta-sandwich_Sec23_24"/>
</dbReference>